<dbReference type="Gene3D" id="3.40.50.720">
    <property type="entry name" value="NAD(P)-binding Rossmann-like Domain"/>
    <property type="match status" value="1"/>
</dbReference>
<gene>
    <name evidence="1" type="ORF">DDQ50_16505</name>
</gene>
<dbReference type="EMBL" id="QEOP01000005">
    <property type="protein sequence ID" value="PVZ93296.1"/>
    <property type="molecule type" value="Genomic_DNA"/>
</dbReference>
<dbReference type="Pfam" id="PF02423">
    <property type="entry name" value="OCD_Mu_crystall"/>
    <property type="match status" value="1"/>
</dbReference>
<name>A0A2V1HKX8_9MICO</name>
<evidence type="ECO:0000313" key="2">
    <source>
        <dbReference type="Proteomes" id="UP000244893"/>
    </source>
</evidence>
<dbReference type="PANTHER" id="PTHR13812">
    <property type="entry name" value="KETIMINE REDUCTASE MU-CRYSTALLIN"/>
    <property type="match status" value="1"/>
</dbReference>
<sequence>MIVMTEERSASLVSEELALEAARLALTSVGGSTPFPVVVGFVAGTQNRFTIKSGSASGLSGAKIGSFWPNNAAAGLPRHSSTVILLDESTGRVAAVVEAGAGNAYRTAAADAVAVEILARRDARILAVLGTGNQARYEARAVARVRPIDEILIAGRNRAAAEALAARVHVETGVRARAAGVEEACGEADIIATVTTAREPLFDAEWIRPGTHVSAMGADGPGKQELPSGLYASARLFCDVIDQSRSIGEFQHAPHGVAITTLGDVLNGVGVGRTGDEEITVFDSSGFALQDLTLADALISRADNERTRT</sequence>
<accession>A0A2V1HKX8</accession>
<dbReference type="OrthoDB" id="7209364at2"/>
<reference evidence="1 2" key="1">
    <citation type="submission" date="2018-05" db="EMBL/GenBank/DDBJ databases">
        <title>Amnibacterium sp. M8JJ-5, whole genome shotgun sequence.</title>
        <authorList>
            <person name="Tuo L."/>
        </authorList>
    </citation>
    <scope>NUCLEOTIDE SEQUENCE [LARGE SCALE GENOMIC DNA]</scope>
    <source>
        <strain evidence="1 2">M8JJ-5</strain>
    </source>
</reference>
<organism evidence="1 2">
    <name type="scientific">Amnibacterium flavum</name>
    <dbReference type="NCBI Taxonomy" id="2173173"/>
    <lineage>
        <taxon>Bacteria</taxon>
        <taxon>Bacillati</taxon>
        <taxon>Actinomycetota</taxon>
        <taxon>Actinomycetes</taxon>
        <taxon>Micrococcales</taxon>
        <taxon>Microbacteriaceae</taxon>
        <taxon>Amnibacterium</taxon>
    </lineage>
</organism>
<proteinExistence type="predicted"/>
<dbReference type="GO" id="GO:0005737">
    <property type="term" value="C:cytoplasm"/>
    <property type="evidence" value="ECO:0007669"/>
    <property type="project" value="TreeGrafter"/>
</dbReference>
<keyword evidence="2" id="KW-1185">Reference proteome</keyword>
<dbReference type="InterPro" id="IPR003462">
    <property type="entry name" value="ODC_Mu_crystall"/>
</dbReference>
<comment type="caution">
    <text evidence="1">The sequence shown here is derived from an EMBL/GenBank/DDBJ whole genome shotgun (WGS) entry which is preliminary data.</text>
</comment>
<dbReference type="AlphaFoldDB" id="A0A2V1HKX8"/>
<dbReference type="PANTHER" id="PTHR13812:SF19">
    <property type="entry name" value="KETIMINE REDUCTASE MU-CRYSTALLIN"/>
    <property type="match status" value="1"/>
</dbReference>
<dbReference type="Gene3D" id="3.30.1780.10">
    <property type="entry name" value="ornithine cyclodeaminase, domain 1"/>
    <property type="match status" value="1"/>
</dbReference>
<protein>
    <submittedName>
        <fullName evidence="1">Ornithine cyclodeaminase family protein</fullName>
    </submittedName>
</protein>
<dbReference type="Proteomes" id="UP000244893">
    <property type="component" value="Unassembled WGS sequence"/>
</dbReference>
<dbReference type="SUPFAM" id="SSF51735">
    <property type="entry name" value="NAD(P)-binding Rossmann-fold domains"/>
    <property type="match status" value="1"/>
</dbReference>
<evidence type="ECO:0000313" key="1">
    <source>
        <dbReference type="EMBL" id="PVZ93296.1"/>
    </source>
</evidence>
<dbReference type="InterPro" id="IPR023401">
    <property type="entry name" value="ODC_N"/>
</dbReference>
<dbReference type="PIRSF" id="PIRSF001439">
    <property type="entry name" value="CryM"/>
    <property type="match status" value="1"/>
</dbReference>
<dbReference type="InterPro" id="IPR036291">
    <property type="entry name" value="NAD(P)-bd_dom_sf"/>
</dbReference>